<dbReference type="RefSeq" id="WP_049919423.1">
    <property type="nucleotide sequence ID" value="NZ_JAFKAA010000005.1"/>
</dbReference>
<comment type="caution">
    <text evidence="1">The sequence shown here is derived from an EMBL/GenBank/DDBJ whole genome shotgun (WGS) entry which is preliminary data.</text>
</comment>
<protein>
    <recommendedName>
        <fullName evidence="3">ArsR family transcriptional regulator</fullName>
    </recommendedName>
</protein>
<evidence type="ECO:0008006" key="3">
    <source>
        <dbReference type="Google" id="ProtNLM"/>
    </source>
</evidence>
<dbReference type="EMBL" id="RZIG01000005">
    <property type="protein sequence ID" value="RYJ07695.1"/>
    <property type="molecule type" value="Genomic_DNA"/>
</dbReference>
<dbReference type="AlphaFoldDB" id="A0A482T547"/>
<sequence>MPQGEKTVTDSEIVQWMRETPEPAFTTAEIAEKFDMTAEGMRGRLEALQDGKHVYRKKPTSRTVIWWTDSDHDGSALSA</sequence>
<organism evidence="1 2">
    <name type="scientific">Haloarcula hispanica</name>
    <dbReference type="NCBI Taxonomy" id="51589"/>
    <lineage>
        <taxon>Archaea</taxon>
        <taxon>Methanobacteriati</taxon>
        <taxon>Methanobacteriota</taxon>
        <taxon>Stenosarchaea group</taxon>
        <taxon>Halobacteria</taxon>
        <taxon>Halobacteriales</taxon>
        <taxon>Haloarculaceae</taxon>
        <taxon>Haloarcula</taxon>
    </lineage>
</organism>
<dbReference type="Proteomes" id="UP000293535">
    <property type="component" value="Unassembled WGS sequence"/>
</dbReference>
<evidence type="ECO:0000313" key="2">
    <source>
        <dbReference type="Proteomes" id="UP000293535"/>
    </source>
</evidence>
<gene>
    <name evidence="1" type="ORF">ELS20_18225</name>
</gene>
<reference evidence="1 2" key="1">
    <citation type="submission" date="2018-12" db="EMBL/GenBank/DDBJ databases">
        <title>Draft genome sequence of Haloarcula hispinica strain 18.1, an halophilic archaeon isolated from Chott El Jerid of Southern Tunisia.</title>
        <authorList>
            <person name="Najjari A."/>
            <person name="Ben Dhia O."/>
            <person name="Ferjani R."/>
            <person name="Mahjoubi M."/>
            <person name="Sghaier H."/>
            <person name="Elshahed M."/>
            <person name="Ouzari H.I."/>
            <person name="Cherid A."/>
            <person name="Youssef N."/>
        </authorList>
    </citation>
    <scope>NUCLEOTIDE SEQUENCE [LARGE SCALE GENOMIC DNA]</scope>
    <source>
        <strain evidence="1 2">18.1</strain>
    </source>
</reference>
<dbReference type="SUPFAM" id="SSF46785">
    <property type="entry name" value="Winged helix' DNA-binding domain"/>
    <property type="match status" value="1"/>
</dbReference>
<dbReference type="Gene3D" id="1.10.10.10">
    <property type="entry name" value="Winged helix-like DNA-binding domain superfamily/Winged helix DNA-binding domain"/>
    <property type="match status" value="1"/>
</dbReference>
<dbReference type="InterPro" id="IPR036390">
    <property type="entry name" value="WH_DNA-bd_sf"/>
</dbReference>
<dbReference type="GeneID" id="64825767"/>
<name>A0A482T547_HALHI</name>
<evidence type="ECO:0000313" key="1">
    <source>
        <dbReference type="EMBL" id="RYJ07695.1"/>
    </source>
</evidence>
<accession>A0A482T547</accession>
<proteinExistence type="predicted"/>
<dbReference type="InterPro" id="IPR036388">
    <property type="entry name" value="WH-like_DNA-bd_sf"/>
</dbReference>